<comment type="caution">
    <text evidence="3">The sequence shown here is derived from an EMBL/GenBank/DDBJ whole genome shotgun (WGS) entry which is preliminary data.</text>
</comment>
<evidence type="ECO:0000313" key="3">
    <source>
        <dbReference type="EMBL" id="KAJ3427170.1"/>
    </source>
</evidence>
<feature type="region of interest" description="Disordered" evidence="2">
    <location>
        <begin position="238"/>
        <end position="273"/>
    </location>
</feature>
<sequence>MNNNLHKQELEKGLSSVRELYQLQSEQILSLVHKNHNLNKKLEMFANELHESKNTISTKDEEIKFLSFENQNLKLQLVRMKKEMNSLMSFKEAILQTTQENFNQKKHKKPKKKKNLTSTHNGNIRINSLETEKIIPPFKTNLTSSLGNFEMYPNGLEFLEDEEEDTKKMSYKKHSTKKQIDKDLTLLKKQLEEIDKDFEEVVETQREEQIEKKKRNMETKTPITKSKFKKKILLNRDWKTEKTKTPSRSKTPTSDLLTRISKSIRHTTKVKQI</sequence>
<reference evidence="3" key="1">
    <citation type="submission" date="2022-08" db="EMBL/GenBank/DDBJ databases">
        <title>Novel sulphate-reducing endosymbionts in the free-living metamonad Anaeramoeba.</title>
        <authorList>
            <person name="Jerlstrom-Hultqvist J."/>
            <person name="Cepicka I."/>
            <person name="Gallot-Lavallee L."/>
            <person name="Salas-Leiva D."/>
            <person name="Curtis B.A."/>
            <person name="Zahonova K."/>
            <person name="Pipaliya S."/>
            <person name="Dacks J."/>
            <person name="Roger A.J."/>
        </authorList>
    </citation>
    <scope>NUCLEOTIDE SEQUENCE</scope>
    <source>
        <strain evidence="3">Busselton2</strain>
    </source>
</reference>
<dbReference type="EMBL" id="JANTQA010000063">
    <property type="protein sequence ID" value="KAJ3427170.1"/>
    <property type="molecule type" value="Genomic_DNA"/>
</dbReference>
<evidence type="ECO:0000313" key="4">
    <source>
        <dbReference type="Proteomes" id="UP001146793"/>
    </source>
</evidence>
<gene>
    <name evidence="3" type="ORF">M0812_26750</name>
</gene>
<dbReference type="Proteomes" id="UP001146793">
    <property type="component" value="Unassembled WGS sequence"/>
</dbReference>
<organism evidence="3 4">
    <name type="scientific">Anaeramoeba flamelloides</name>
    <dbReference type="NCBI Taxonomy" id="1746091"/>
    <lineage>
        <taxon>Eukaryota</taxon>
        <taxon>Metamonada</taxon>
        <taxon>Anaeramoebidae</taxon>
        <taxon>Anaeramoeba</taxon>
    </lineage>
</organism>
<feature type="region of interest" description="Disordered" evidence="2">
    <location>
        <begin position="101"/>
        <end position="123"/>
    </location>
</feature>
<feature type="coiled-coil region" evidence="1">
    <location>
        <begin position="177"/>
        <end position="208"/>
    </location>
</feature>
<dbReference type="AlphaFoldDB" id="A0AAV7YF78"/>
<evidence type="ECO:0000256" key="2">
    <source>
        <dbReference type="SAM" id="MobiDB-lite"/>
    </source>
</evidence>
<keyword evidence="1" id="KW-0175">Coiled coil</keyword>
<name>A0AAV7YF78_9EUKA</name>
<evidence type="ECO:0000256" key="1">
    <source>
        <dbReference type="SAM" id="Coils"/>
    </source>
</evidence>
<accession>A0AAV7YF78</accession>
<feature type="compositionally biased region" description="Basic residues" evidence="2">
    <location>
        <begin position="104"/>
        <end position="115"/>
    </location>
</feature>
<feature type="coiled-coil region" evidence="1">
    <location>
        <begin position="35"/>
        <end position="83"/>
    </location>
</feature>
<proteinExistence type="predicted"/>
<feature type="compositionally biased region" description="Basic residues" evidence="2">
    <location>
        <begin position="262"/>
        <end position="273"/>
    </location>
</feature>
<protein>
    <submittedName>
        <fullName evidence="3">Uncharacterized protein</fullName>
    </submittedName>
</protein>